<comment type="catalytic activity">
    <reaction evidence="1 13">
        <text>Catalyzes the rearrangement of -S-S- bonds in proteins.</text>
        <dbReference type="EC" id="5.3.4.1"/>
    </reaction>
</comment>
<evidence type="ECO:0000259" key="14">
    <source>
        <dbReference type="PROSITE" id="PS51352"/>
    </source>
</evidence>
<evidence type="ECO:0000256" key="5">
    <source>
        <dbReference type="ARBA" id="ARBA00022729"/>
    </source>
</evidence>
<evidence type="ECO:0000256" key="11">
    <source>
        <dbReference type="PIRSR" id="PIRSR605792-51"/>
    </source>
</evidence>
<keyword evidence="10 11" id="KW-0676">Redox-active center</keyword>
<protein>
    <recommendedName>
        <fullName evidence="4 13">Protein disulfide-isomerase</fullName>
        <ecNumber evidence="4 13">5.3.4.1</ecNumber>
    </recommendedName>
</protein>
<evidence type="ECO:0000256" key="10">
    <source>
        <dbReference type="ARBA" id="ARBA00023284"/>
    </source>
</evidence>
<dbReference type="NCBIfam" id="TIGR01130">
    <property type="entry name" value="ER_PDI_fam"/>
    <property type="match status" value="1"/>
</dbReference>
<dbReference type="InterPro" id="IPR017937">
    <property type="entry name" value="Thioredoxin_CS"/>
</dbReference>
<dbReference type="AlphaFoldDB" id="A0A3Q7GX88"/>
<dbReference type="InterPro" id="IPR036249">
    <property type="entry name" value="Thioredoxin-like_sf"/>
</dbReference>
<dbReference type="CDD" id="cd02982">
    <property type="entry name" value="PDI_b'_family"/>
    <property type="match status" value="1"/>
</dbReference>
<feature type="disulfide bond" description="Redox-active" evidence="11">
    <location>
        <begin position="405"/>
        <end position="408"/>
    </location>
</feature>
<dbReference type="InterPro" id="IPR005788">
    <property type="entry name" value="PDI_thioredoxin-like_dom"/>
</dbReference>
<feature type="signal peptide" evidence="13">
    <location>
        <begin position="1"/>
        <end position="23"/>
    </location>
</feature>
<dbReference type="EnsemblPlants" id="Solyc06g060290.3.1">
    <property type="protein sequence ID" value="Solyc06g060290.3.1"/>
    <property type="gene ID" value="Solyc06g060290.3"/>
</dbReference>
<dbReference type="PRINTS" id="PR00421">
    <property type="entry name" value="THIOREDOXIN"/>
</dbReference>
<proteinExistence type="inferred from homology"/>
<dbReference type="FunCoup" id="A0A3Q7GX88">
    <property type="interactions" value="2073"/>
</dbReference>
<dbReference type="PANTHER" id="PTHR18929:SF132">
    <property type="entry name" value="PROTEIN DISULFIDE-ISOMERASE A3"/>
    <property type="match status" value="1"/>
</dbReference>
<keyword evidence="5 13" id="KW-0732">Signal</keyword>
<dbReference type="Gramene" id="Solyc06g060290.3.1">
    <property type="protein sequence ID" value="Solyc06g060290.3.1"/>
    <property type="gene ID" value="Solyc06g060290.3"/>
</dbReference>
<keyword evidence="16" id="KW-1185">Reference proteome</keyword>
<dbReference type="PANTHER" id="PTHR18929">
    <property type="entry name" value="PROTEIN DISULFIDE ISOMERASE"/>
    <property type="match status" value="1"/>
</dbReference>
<dbReference type="Pfam" id="PF00085">
    <property type="entry name" value="Thioredoxin"/>
    <property type="match status" value="2"/>
</dbReference>
<dbReference type="STRING" id="4081.A0A3Q7GX88"/>
<sequence length="518" mass="58112">MAIRVWISLFLCVFALLGSESYASENEDTQSKEFVVTLDHSNFSDFVGRHKFIVVEFYAPWCGHCKKLVPEYEKAAEILSQNDPPVVLAKVDANEEQNKALASEFDIKGFPTLKILRYGGSVVQDYKGPREADGIVSYVKKQSGPASAEIKSSKDAEDFIDVNKIIIVGVFPEFSGEKFENFTAVAERLRADYDFGHTLDAKLLPRGDSSVSGPVVRLFKPFDELFVDFQVFDVDALAKLVEEATIPTVTVFNKDPNNHPFVVKFFNSPNAKAMLFVNFNIFDSFKSKYHEVAEQYKGNDISFLIGDVEASQGAFQYFGLKEDQTPLIIIQTNEGEKYLKTNVEPDHIASWVKEFKDGKVKPYKKSEPIPEVNNEPVKVVVADNFQDMVFNSGKNVLIEFYAPWCGHCKQLAPILDEVAVSFESDADVMIAKIVSFPLDSSLSHNSGIYWRICLLLDATANDYSQGTFEVKGYPTLYFKSASGKLLQHQGGRTKEDIIDFIQKNRDKAAEQSPGKDEL</sequence>
<reference evidence="15" key="2">
    <citation type="submission" date="2019-01" db="UniProtKB">
        <authorList>
            <consortium name="EnsemblPlants"/>
        </authorList>
    </citation>
    <scope>IDENTIFICATION</scope>
    <source>
        <strain evidence="15">cv. Heinz 1706</strain>
    </source>
</reference>
<accession>A0A3Q7GX88</accession>
<dbReference type="Gene3D" id="3.40.30.10">
    <property type="entry name" value="Glutaredoxin"/>
    <property type="match status" value="4"/>
</dbReference>
<dbReference type="FunFam" id="3.40.30.10:FF:000184">
    <property type="entry name" value="Protein disulfide-isomerase"/>
    <property type="match status" value="1"/>
</dbReference>
<keyword evidence="7" id="KW-0256">Endoplasmic reticulum</keyword>
<feature type="domain" description="Thioredoxin" evidence="14">
    <location>
        <begin position="355"/>
        <end position="506"/>
    </location>
</feature>
<dbReference type="InParanoid" id="A0A3Q7GX88"/>
<dbReference type="FunFam" id="3.40.30.10:FF:000152">
    <property type="entry name" value="Protein disulfide-isomerase"/>
    <property type="match status" value="1"/>
</dbReference>
<dbReference type="CDD" id="cd02961">
    <property type="entry name" value="PDI_a_family"/>
    <property type="match status" value="1"/>
</dbReference>
<dbReference type="GO" id="GO:0005783">
    <property type="term" value="C:endoplasmic reticulum"/>
    <property type="evidence" value="ECO:0000318"/>
    <property type="project" value="GO_Central"/>
</dbReference>
<feature type="chain" id="PRO_5018378693" description="Protein disulfide-isomerase" evidence="13">
    <location>
        <begin position="24"/>
        <end position="518"/>
    </location>
</feature>
<evidence type="ECO:0000256" key="13">
    <source>
        <dbReference type="RuleBase" id="RU361130"/>
    </source>
</evidence>
<dbReference type="OMA" id="FFGMKKD"/>
<feature type="disulfide bond" description="Redox-active" evidence="11">
    <location>
        <begin position="62"/>
        <end position="65"/>
    </location>
</feature>
<dbReference type="GO" id="GO:0034976">
    <property type="term" value="P:response to endoplasmic reticulum stress"/>
    <property type="evidence" value="ECO:0000318"/>
    <property type="project" value="GO_Central"/>
</dbReference>
<evidence type="ECO:0000256" key="7">
    <source>
        <dbReference type="ARBA" id="ARBA00022824"/>
    </source>
</evidence>
<dbReference type="GO" id="GO:0005788">
    <property type="term" value="C:endoplasmic reticulum lumen"/>
    <property type="evidence" value="ECO:0007669"/>
    <property type="project" value="UniProtKB-SubCell"/>
</dbReference>
<dbReference type="PROSITE" id="PS00194">
    <property type="entry name" value="THIOREDOXIN_1"/>
    <property type="match status" value="2"/>
</dbReference>
<evidence type="ECO:0000256" key="12">
    <source>
        <dbReference type="RuleBase" id="RU004208"/>
    </source>
</evidence>
<dbReference type="PaxDb" id="4081-Solyc06g060290.2.1"/>
<organism evidence="15">
    <name type="scientific">Solanum lycopersicum</name>
    <name type="common">Tomato</name>
    <name type="synonym">Lycopersicon esculentum</name>
    <dbReference type="NCBI Taxonomy" id="4081"/>
    <lineage>
        <taxon>Eukaryota</taxon>
        <taxon>Viridiplantae</taxon>
        <taxon>Streptophyta</taxon>
        <taxon>Embryophyta</taxon>
        <taxon>Tracheophyta</taxon>
        <taxon>Spermatophyta</taxon>
        <taxon>Magnoliopsida</taxon>
        <taxon>eudicotyledons</taxon>
        <taxon>Gunneridae</taxon>
        <taxon>Pentapetalae</taxon>
        <taxon>asterids</taxon>
        <taxon>lamiids</taxon>
        <taxon>Solanales</taxon>
        <taxon>Solanaceae</taxon>
        <taxon>Solanoideae</taxon>
        <taxon>Solaneae</taxon>
        <taxon>Solanum</taxon>
        <taxon>Solanum subgen. Lycopersicon</taxon>
    </lineage>
</organism>
<keyword evidence="9 13" id="KW-0413">Isomerase</keyword>
<dbReference type="EC" id="5.3.4.1" evidence="4 13"/>
<evidence type="ECO:0000256" key="3">
    <source>
        <dbReference type="ARBA" id="ARBA00006347"/>
    </source>
</evidence>
<dbReference type="PROSITE" id="PS51352">
    <property type="entry name" value="THIOREDOXIN_2"/>
    <property type="match status" value="2"/>
</dbReference>
<evidence type="ECO:0000313" key="15">
    <source>
        <dbReference type="EnsemblPlants" id="Solyc06g060290.3.1"/>
    </source>
</evidence>
<dbReference type="NCBIfam" id="TIGR01126">
    <property type="entry name" value="pdi_dom"/>
    <property type="match status" value="1"/>
</dbReference>
<evidence type="ECO:0000256" key="6">
    <source>
        <dbReference type="ARBA" id="ARBA00022737"/>
    </source>
</evidence>
<reference evidence="15" key="1">
    <citation type="journal article" date="2012" name="Nature">
        <title>The tomato genome sequence provides insights into fleshy fruit evolution.</title>
        <authorList>
            <consortium name="Tomato Genome Consortium"/>
        </authorList>
    </citation>
    <scope>NUCLEOTIDE SEQUENCE [LARGE SCALE GENOMIC DNA]</scope>
    <source>
        <strain evidence="15">cv. Heinz 1706</strain>
    </source>
</reference>
<keyword evidence="8 11" id="KW-1015">Disulfide bond</keyword>
<dbReference type="Pfam" id="PF13848">
    <property type="entry name" value="Thioredoxin_6"/>
    <property type="match status" value="1"/>
</dbReference>
<dbReference type="CDD" id="cd02995">
    <property type="entry name" value="PDI_a_PDI_a'_C"/>
    <property type="match status" value="1"/>
</dbReference>
<dbReference type="GO" id="GO:0006457">
    <property type="term" value="P:protein folding"/>
    <property type="evidence" value="ECO:0000318"/>
    <property type="project" value="GO_Central"/>
</dbReference>
<dbReference type="GO" id="GO:0003756">
    <property type="term" value="F:protein disulfide isomerase activity"/>
    <property type="evidence" value="ECO:0000318"/>
    <property type="project" value="GO_Central"/>
</dbReference>
<keyword evidence="6" id="KW-0677">Repeat</keyword>
<comment type="subcellular location">
    <subcellularLocation>
        <location evidence="2">Endoplasmic reticulum lumen</location>
    </subcellularLocation>
</comment>
<evidence type="ECO:0000256" key="8">
    <source>
        <dbReference type="ARBA" id="ARBA00023157"/>
    </source>
</evidence>
<dbReference type="InterPro" id="IPR005792">
    <property type="entry name" value="Prot_disulphide_isomerase"/>
</dbReference>
<dbReference type="FunFam" id="3.40.30.10:FF:000150">
    <property type="entry name" value="Protein disulfide-isomerase"/>
    <property type="match status" value="1"/>
</dbReference>
<name>A0A3Q7GX88_SOLLC</name>
<evidence type="ECO:0000256" key="4">
    <source>
        <dbReference type="ARBA" id="ARBA00012723"/>
    </source>
</evidence>
<dbReference type="Proteomes" id="UP000004994">
    <property type="component" value="Chromosome 6"/>
</dbReference>
<feature type="domain" description="Thioredoxin" evidence="14">
    <location>
        <begin position="15"/>
        <end position="144"/>
    </location>
</feature>
<evidence type="ECO:0000256" key="2">
    <source>
        <dbReference type="ARBA" id="ARBA00004319"/>
    </source>
</evidence>
<dbReference type="SUPFAM" id="SSF52833">
    <property type="entry name" value="Thioredoxin-like"/>
    <property type="match status" value="4"/>
</dbReference>
<comment type="similarity">
    <text evidence="3 12">Belongs to the protein disulfide isomerase family.</text>
</comment>
<dbReference type="InterPro" id="IPR013766">
    <property type="entry name" value="Thioredoxin_domain"/>
</dbReference>
<evidence type="ECO:0000313" key="16">
    <source>
        <dbReference type="Proteomes" id="UP000004994"/>
    </source>
</evidence>
<dbReference type="CDD" id="cd02981">
    <property type="entry name" value="PDI_b_family"/>
    <property type="match status" value="1"/>
</dbReference>
<evidence type="ECO:0000256" key="9">
    <source>
        <dbReference type="ARBA" id="ARBA00023235"/>
    </source>
</evidence>
<evidence type="ECO:0000256" key="1">
    <source>
        <dbReference type="ARBA" id="ARBA00001182"/>
    </source>
</evidence>